<dbReference type="PANTHER" id="PTHR33033:SF121">
    <property type="entry name" value="POLYNUCLEOTIDYL TRANSFERASE, RIBONUCLEASE H-LIKE SUPERFAMILY PROTEIN"/>
    <property type="match status" value="1"/>
</dbReference>
<evidence type="ECO:0000313" key="2">
    <source>
        <dbReference type="EMBL" id="EOX97988.1"/>
    </source>
</evidence>
<dbReference type="CDD" id="cd06222">
    <property type="entry name" value="RNase_H_like"/>
    <property type="match status" value="1"/>
</dbReference>
<dbReference type="AlphaFoldDB" id="A0A061E6S3"/>
<dbReference type="InterPro" id="IPR036397">
    <property type="entry name" value="RNaseH_sf"/>
</dbReference>
<protein>
    <recommendedName>
        <fullName evidence="1">RNase H type-1 domain-containing protein</fullName>
    </recommendedName>
</protein>
<evidence type="ECO:0000313" key="3">
    <source>
        <dbReference type="Proteomes" id="UP000026915"/>
    </source>
</evidence>
<proteinExistence type="predicted"/>
<sequence>MEKTVSWKRPSKSWFKFKTDGATRDCSRNFGIEGVLRNDEGSLNCCFPRRLDGDANLAKVLAIREVMTMQLFLWANLLNLIIESDSSNAVTWMNKSKAAPWKPRHLIFQNIVLKGKVADWQIQYTPRIGNR</sequence>
<keyword evidence="3" id="KW-1185">Reference proteome</keyword>
<gene>
    <name evidence="2" type="ORF">TCM_006864</name>
</gene>
<evidence type="ECO:0000259" key="1">
    <source>
        <dbReference type="Pfam" id="PF13456"/>
    </source>
</evidence>
<name>A0A061E6S3_THECC</name>
<dbReference type="Gene3D" id="3.30.420.10">
    <property type="entry name" value="Ribonuclease H-like superfamily/Ribonuclease H"/>
    <property type="match status" value="1"/>
</dbReference>
<dbReference type="InterPro" id="IPR044730">
    <property type="entry name" value="RNase_H-like_dom_plant"/>
</dbReference>
<dbReference type="GO" id="GO:0003676">
    <property type="term" value="F:nucleic acid binding"/>
    <property type="evidence" value="ECO:0007669"/>
    <property type="project" value="InterPro"/>
</dbReference>
<dbReference type="Gramene" id="EOX97988">
    <property type="protein sequence ID" value="EOX97988"/>
    <property type="gene ID" value="TCM_006864"/>
</dbReference>
<dbReference type="EMBL" id="CM001880">
    <property type="protein sequence ID" value="EOX97988.1"/>
    <property type="molecule type" value="Genomic_DNA"/>
</dbReference>
<dbReference type="InParanoid" id="A0A061E6S3"/>
<dbReference type="InterPro" id="IPR012337">
    <property type="entry name" value="RNaseH-like_sf"/>
</dbReference>
<dbReference type="HOGENOM" id="CLU_000680_21_3_1"/>
<dbReference type="SUPFAM" id="SSF53098">
    <property type="entry name" value="Ribonuclease H-like"/>
    <property type="match status" value="1"/>
</dbReference>
<accession>A0A061E6S3</accession>
<organism evidence="2 3">
    <name type="scientific">Theobroma cacao</name>
    <name type="common">Cacao</name>
    <name type="synonym">Cocoa</name>
    <dbReference type="NCBI Taxonomy" id="3641"/>
    <lineage>
        <taxon>Eukaryota</taxon>
        <taxon>Viridiplantae</taxon>
        <taxon>Streptophyta</taxon>
        <taxon>Embryophyta</taxon>
        <taxon>Tracheophyta</taxon>
        <taxon>Spermatophyta</taxon>
        <taxon>Magnoliopsida</taxon>
        <taxon>eudicotyledons</taxon>
        <taxon>Gunneridae</taxon>
        <taxon>Pentapetalae</taxon>
        <taxon>rosids</taxon>
        <taxon>malvids</taxon>
        <taxon>Malvales</taxon>
        <taxon>Malvaceae</taxon>
        <taxon>Byttnerioideae</taxon>
        <taxon>Theobroma</taxon>
    </lineage>
</organism>
<dbReference type="PANTHER" id="PTHR33033">
    <property type="entry name" value="POLYNUCLEOTIDYL TRANSFERASE, RIBONUCLEASE H-LIKE SUPERFAMILY PROTEIN-RELATED"/>
    <property type="match status" value="1"/>
</dbReference>
<reference evidence="2 3" key="1">
    <citation type="journal article" date="2013" name="Genome Biol.">
        <title>The genome sequence of the most widely cultivated cacao type and its use to identify candidate genes regulating pod color.</title>
        <authorList>
            <person name="Motamayor J.C."/>
            <person name="Mockaitis K."/>
            <person name="Schmutz J."/>
            <person name="Haiminen N."/>
            <person name="Iii D.L."/>
            <person name="Cornejo O."/>
            <person name="Findley S.D."/>
            <person name="Zheng P."/>
            <person name="Utro F."/>
            <person name="Royaert S."/>
            <person name="Saski C."/>
            <person name="Jenkins J."/>
            <person name="Podicheti R."/>
            <person name="Zhao M."/>
            <person name="Scheffler B.E."/>
            <person name="Stack J.C."/>
            <person name="Feltus F.A."/>
            <person name="Mustiga G.M."/>
            <person name="Amores F."/>
            <person name="Phillips W."/>
            <person name="Marelli J.P."/>
            <person name="May G.D."/>
            <person name="Shapiro H."/>
            <person name="Ma J."/>
            <person name="Bustamante C.D."/>
            <person name="Schnell R.J."/>
            <person name="Main D."/>
            <person name="Gilbert D."/>
            <person name="Parida L."/>
            <person name="Kuhn D.N."/>
        </authorList>
    </citation>
    <scope>NUCLEOTIDE SEQUENCE [LARGE SCALE GENOMIC DNA]</scope>
    <source>
        <strain evidence="3">cv. Matina 1-6</strain>
    </source>
</reference>
<dbReference type="GO" id="GO:0004523">
    <property type="term" value="F:RNA-DNA hybrid ribonuclease activity"/>
    <property type="evidence" value="ECO:0007669"/>
    <property type="project" value="InterPro"/>
</dbReference>
<dbReference type="Pfam" id="PF13456">
    <property type="entry name" value="RVT_3"/>
    <property type="match status" value="1"/>
</dbReference>
<dbReference type="InterPro" id="IPR002156">
    <property type="entry name" value="RNaseH_domain"/>
</dbReference>
<dbReference type="Proteomes" id="UP000026915">
    <property type="component" value="Chromosome 2"/>
</dbReference>
<feature type="domain" description="RNase H type-1" evidence="1">
    <location>
        <begin position="19"/>
        <end position="131"/>
    </location>
</feature>